<dbReference type="RefSeq" id="WP_247981296.1">
    <property type="nucleotide sequence ID" value="NZ_CP078076.1"/>
</dbReference>
<feature type="transmembrane region" description="Helical" evidence="1">
    <location>
        <begin position="115"/>
        <end position="136"/>
    </location>
</feature>
<sequence length="504" mass="52284">MAAVVAAVRAAAADPPPGARRAMTRTRTVLFWAAAAVLLIGHVVVAWHSLTVWRFWEDEAFNLTVPRNLIAGLGYASDGALSGSVITPFDPRISTGPVVLLPVAALLATGMDPVLAGRLVPLAFWVLLLAGLAVLGRRIGGRWAALLAVAVALAFTASAGVSPIQGPADLLGEIPAAALVVWALVVLPRRAWLAGLLVGLAVQAKLIALLVLPAFAVALWVLADGRGWGRILDTLRRSWLPLLMVGVPTLLVELTALVSLGPSGFVEHLRAMIRFVRSGGQDATTTVLQKLGTLADSWSIPAVLAVVAAVIAITLAVVGVVRRWRSASDADRLVIASTLAALVGALAFVGWWATAARLPLWVRHPAPGVFAFFPIIAASAVWAVRGLPRRGGLRVTGIVAAAVLAATVAGGATAHVISSFTPRDVTLQSQRAAVAPLADWVAENDVEWLAAEPWGAAVAPIVLTGAHLGLSDAPSMSDVPRLTGGTCTTETLADSGYFRICAAP</sequence>
<keyword evidence="1" id="KW-0472">Membrane</keyword>
<name>A0ABY4IET1_9MICO</name>
<dbReference type="EMBL" id="CP078076">
    <property type="protein sequence ID" value="UPL11282.1"/>
    <property type="molecule type" value="Genomic_DNA"/>
</dbReference>
<feature type="transmembrane region" description="Helical" evidence="1">
    <location>
        <begin position="298"/>
        <end position="321"/>
    </location>
</feature>
<keyword evidence="1" id="KW-1133">Transmembrane helix</keyword>
<feature type="transmembrane region" description="Helical" evidence="1">
    <location>
        <begin position="365"/>
        <end position="384"/>
    </location>
</feature>
<protein>
    <recommendedName>
        <fullName evidence="4">DUF2029 domain-containing protein</fullName>
    </recommendedName>
</protein>
<feature type="transmembrane region" description="Helical" evidence="1">
    <location>
        <begin position="29"/>
        <end position="50"/>
    </location>
</feature>
<feature type="transmembrane region" description="Helical" evidence="1">
    <location>
        <begin position="191"/>
        <end position="222"/>
    </location>
</feature>
<evidence type="ECO:0000256" key="1">
    <source>
        <dbReference type="SAM" id="Phobius"/>
    </source>
</evidence>
<proteinExistence type="predicted"/>
<feature type="transmembrane region" description="Helical" evidence="1">
    <location>
        <begin position="143"/>
        <end position="161"/>
    </location>
</feature>
<feature type="transmembrane region" description="Helical" evidence="1">
    <location>
        <begin position="242"/>
        <end position="260"/>
    </location>
</feature>
<evidence type="ECO:0000313" key="2">
    <source>
        <dbReference type="EMBL" id="UPL11282.1"/>
    </source>
</evidence>
<organism evidence="2 3">
    <name type="scientific">Microbacterium sufflavum</name>
    <dbReference type="NCBI Taxonomy" id="2851649"/>
    <lineage>
        <taxon>Bacteria</taxon>
        <taxon>Bacillati</taxon>
        <taxon>Actinomycetota</taxon>
        <taxon>Actinomycetes</taxon>
        <taxon>Micrococcales</taxon>
        <taxon>Microbacteriaceae</taxon>
        <taxon>Microbacterium</taxon>
    </lineage>
</organism>
<feature type="transmembrane region" description="Helical" evidence="1">
    <location>
        <begin position="333"/>
        <end position="353"/>
    </location>
</feature>
<evidence type="ECO:0000313" key="3">
    <source>
        <dbReference type="Proteomes" id="UP000831467"/>
    </source>
</evidence>
<dbReference type="Proteomes" id="UP000831467">
    <property type="component" value="Chromosome"/>
</dbReference>
<reference evidence="2 3" key="1">
    <citation type="submission" date="2021-06" db="EMBL/GenBank/DDBJ databases">
        <title>Genome-based taxonomic framework of Microbacterium strains isolated from marine environment, the description of four new species and reclassification of four preexisting species.</title>
        <authorList>
            <person name="Lee S.D."/>
            <person name="Kim S.-M."/>
            <person name="Byeon Y.-S."/>
            <person name="Yang H.L."/>
            <person name="Kim I.S."/>
        </authorList>
    </citation>
    <scope>NUCLEOTIDE SEQUENCE [LARGE SCALE GENOMIC DNA]</scope>
    <source>
        <strain evidence="2 3">SSW1-51</strain>
    </source>
</reference>
<accession>A0ABY4IET1</accession>
<keyword evidence="3" id="KW-1185">Reference proteome</keyword>
<keyword evidence="1" id="KW-0812">Transmembrane</keyword>
<evidence type="ECO:0008006" key="4">
    <source>
        <dbReference type="Google" id="ProtNLM"/>
    </source>
</evidence>
<gene>
    <name evidence="2" type="ORF">KV394_09225</name>
</gene>
<feature type="transmembrane region" description="Helical" evidence="1">
    <location>
        <begin position="396"/>
        <end position="417"/>
    </location>
</feature>